<proteinExistence type="predicted"/>
<sequence length="228" mass="25619">MSHPSCSVRCQDIFISAKLIRSPRGRQDCSTTCSNISDSGYVHNRVFDLSKHHFWNKLISLSFLGTVFGNSHTLSSPQKTIENTFFFTDSISPLMLRSSKKRTPDQFRRYLPFKLAEYRHVRCVDRICTGVSFKEFTKANKPSPGSVMNHGFGKERLNSSLHLLMLSQSDHVKQLRISLKLSVDVTVHPAAVCTNIVLTYRSNLLPIHKALSLPMTSSSPSSLSSSKL</sequence>
<reference evidence="1 2" key="1">
    <citation type="journal article" date="2019" name="Sci. Rep.">
        <title>Orb-weaving spider Araneus ventricosus genome elucidates the spidroin gene catalogue.</title>
        <authorList>
            <person name="Kono N."/>
            <person name="Nakamura H."/>
            <person name="Ohtoshi R."/>
            <person name="Moran D.A.P."/>
            <person name="Shinohara A."/>
            <person name="Yoshida Y."/>
            <person name="Fujiwara M."/>
            <person name="Mori M."/>
            <person name="Tomita M."/>
            <person name="Arakawa K."/>
        </authorList>
    </citation>
    <scope>NUCLEOTIDE SEQUENCE [LARGE SCALE GENOMIC DNA]</scope>
</reference>
<evidence type="ECO:0000313" key="2">
    <source>
        <dbReference type="Proteomes" id="UP000499080"/>
    </source>
</evidence>
<dbReference type="EMBL" id="BGPR01072512">
    <property type="protein sequence ID" value="GBO45419.1"/>
    <property type="molecule type" value="Genomic_DNA"/>
</dbReference>
<evidence type="ECO:0000313" key="1">
    <source>
        <dbReference type="EMBL" id="GBO45419.1"/>
    </source>
</evidence>
<dbReference type="AlphaFoldDB" id="A0A4Y2X8A7"/>
<organism evidence="1 2">
    <name type="scientific">Araneus ventricosus</name>
    <name type="common">Orbweaver spider</name>
    <name type="synonym">Epeira ventricosa</name>
    <dbReference type="NCBI Taxonomy" id="182803"/>
    <lineage>
        <taxon>Eukaryota</taxon>
        <taxon>Metazoa</taxon>
        <taxon>Ecdysozoa</taxon>
        <taxon>Arthropoda</taxon>
        <taxon>Chelicerata</taxon>
        <taxon>Arachnida</taxon>
        <taxon>Araneae</taxon>
        <taxon>Araneomorphae</taxon>
        <taxon>Entelegynae</taxon>
        <taxon>Araneoidea</taxon>
        <taxon>Araneidae</taxon>
        <taxon>Araneus</taxon>
    </lineage>
</organism>
<comment type="caution">
    <text evidence="1">The sequence shown here is derived from an EMBL/GenBank/DDBJ whole genome shotgun (WGS) entry which is preliminary data.</text>
</comment>
<protein>
    <submittedName>
        <fullName evidence="1">Uncharacterized protein</fullName>
    </submittedName>
</protein>
<name>A0A4Y2X8A7_ARAVE</name>
<keyword evidence="2" id="KW-1185">Reference proteome</keyword>
<gene>
    <name evidence="1" type="ORF">AVEN_249335_1</name>
</gene>
<accession>A0A4Y2X8A7</accession>
<dbReference type="Proteomes" id="UP000499080">
    <property type="component" value="Unassembled WGS sequence"/>
</dbReference>